<dbReference type="PANTHER" id="PTHR19316">
    <property type="entry name" value="PROTEIN FOLDING REGULATOR"/>
    <property type="match status" value="1"/>
</dbReference>
<organism evidence="2 3">
    <name type="scientific">Ficus carica</name>
    <name type="common">Common fig</name>
    <dbReference type="NCBI Taxonomy" id="3494"/>
    <lineage>
        <taxon>Eukaryota</taxon>
        <taxon>Viridiplantae</taxon>
        <taxon>Streptophyta</taxon>
        <taxon>Embryophyta</taxon>
        <taxon>Tracheophyta</taxon>
        <taxon>Spermatophyta</taxon>
        <taxon>Magnoliopsida</taxon>
        <taxon>eudicotyledons</taxon>
        <taxon>Gunneridae</taxon>
        <taxon>Pentapetalae</taxon>
        <taxon>rosids</taxon>
        <taxon>fabids</taxon>
        <taxon>Rosales</taxon>
        <taxon>Moraceae</taxon>
        <taxon>Ficeae</taxon>
        <taxon>Ficus</taxon>
    </lineage>
</organism>
<dbReference type="AlphaFoldDB" id="A0AA88ANI4"/>
<dbReference type="GO" id="GO:0005783">
    <property type="term" value="C:endoplasmic reticulum"/>
    <property type="evidence" value="ECO:0007669"/>
    <property type="project" value="TreeGrafter"/>
</dbReference>
<dbReference type="InterPro" id="IPR013918">
    <property type="entry name" value="Nucleotide_exch_fac_Fes1"/>
</dbReference>
<evidence type="ECO:0000259" key="1">
    <source>
        <dbReference type="Pfam" id="PF08609"/>
    </source>
</evidence>
<gene>
    <name evidence="2" type="ORF">TIFTF001_018550</name>
</gene>
<feature type="domain" description="Nucleotide exchange factor Fes1" evidence="1">
    <location>
        <begin position="76"/>
        <end position="169"/>
    </location>
</feature>
<protein>
    <recommendedName>
        <fullName evidence="1">Nucleotide exchange factor Fes1 domain-containing protein</fullName>
    </recommendedName>
</protein>
<reference evidence="2" key="1">
    <citation type="submission" date="2023-07" db="EMBL/GenBank/DDBJ databases">
        <title>draft genome sequence of fig (Ficus carica).</title>
        <authorList>
            <person name="Takahashi T."/>
            <person name="Nishimura K."/>
        </authorList>
    </citation>
    <scope>NUCLEOTIDE SEQUENCE</scope>
</reference>
<dbReference type="SUPFAM" id="SSF48371">
    <property type="entry name" value="ARM repeat"/>
    <property type="match status" value="1"/>
</dbReference>
<name>A0AA88ANI4_FICCA</name>
<dbReference type="Pfam" id="PF08609">
    <property type="entry name" value="Fes1"/>
    <property type="match status" value="1"/>
</dbReference>
<dbReference type="InterPro" id="IPR050693">
    <property type="entry name" value="Hsp70_NEF-Inhibitors"/>
</dbReference>
<evidence type="ECO:0000313" key="2">
    <source>
        <dbReference type="EMBL" id="GMN49408.1"/>
    </source>
</evidence>
<dbReference type="EMBL" id="BTGU01000030">
    <property type="protein sequence ID" value="GMN49408.1"/>
    <property type="molecule type" value="Genomic_DNA"/>
</dbReference>
<keyword evidence="3" id="KW-1185">Reference proteome</keyword>
<proteinExistence type="predicted"/>
<comment type="caution">
    <text evidence="2">The sequence shown here is derived from an EMBL/GenBank/DDBJ whole genome shotgun (WGS) entry which is preliminary data.</text>
</comment>
<dbReference type="Gene3D" id="1.25.10.10">
    <property type="entry name" value="Leucine-rich Repeat Variant"/>
    <property type="match status" value="1"/>
</dbReference>
<dbReference type="GO" id="GO:0000774">
    <property type="term" value="F:adenyl-nucleotide exchange factor activity"/>
    <property type="evidence" value="ECO:0007669"/>
    <property type="project" value="TreeGrafter"/>
</dbReference>
<sequence>MGMGMGMGRGHGNLGSRRRSRTRRSGLLCLFLIVIVTVGMAERLTTTTTTTTNDIISNGDYSSSSSSTLDGGFSSLESMLQWAIGNSDPAKLKEAAKDVHTLSTDDLEKRHLEIKEIMEELRMPSDAELMRIAINDLNNDSSSLSLEDRHRALHELLFLVEPLHNANDLHKLGGLVVLIKQLDHPDPLTRQLESQLDNTDKEAAPFLSSRILLKSVVDLTVSSDLDLQEKALMAIKNVLQLLRTTEVAVLKEGCGLDVALERIREQLEDLMGEEDQKEYAVELESLRSQVEMMFHSKLGKSQEHPTLPQHC</sequence>
<accession>A0AA88ANI4</accession>
<dbReference type="Proteomes" id="UP001187192">
    <property type="component" value="Unassembled WGS sequence"/>
</dbReference>
<dbReference type="PANTHER" id="PTHR19316:SF32">
    <property type="entry name" value="ARM REPEAT SUPERFAMILY PROTEIN"/>
    <property type="match status" value="1"/>
</dbReference>
<dbReference type="InterPro" id="IPR011989">
    <property type="entry name" value="ARM-like"/>
</dbReference>
<evidence type="ECO:0000313" key="3">
    <source>
        <dbReference type="Proteomes" id="UP001187192"/>
    </source>
</evidence>
<dbReference type="InterPro" id="IPR016024">
    <property type="entry name" value="ARM-type_fold"/>
</dbReference>